<dbReference type="Pfam" id="PF13602">
    <property type="entry name" value="ADH_zinc_N_2"/>
    <property type="match status" value="1"/>
</dbReference>
<gene>
    <name evidence="2" type="ORF">HPT29_028075</name>
</gene>
<organism evidence="2 3">
    <name type="scientific">Microvirga terrae</name>
    <dbReference type="NCBI Taxonomy" id="2740529"/>
    <lineage>
        <taxon>Bacteria</taxon>
        <taxon>Pseudomonadati</taxon>
        <taxon>Pseudomonadota</taxon>
        <taxon>Alphaproteobacteria</taxon>
        <taxon>Hyphomicrobiales</taxon>
        <taxon>Methylobacteriaceae</taxon>
        <taxon>Microvirga</taxon>
    </lineage>
</organism>
<geneLocation type="plasmid" evidence="2 3">
    <name>pR24_2</name>
</geneLocation>
<dbReference type="PANTHER" id="PTHR11695">
    <property type="entry name" value="ALCOHOL DEHYDROGENASE RELATED"/>
    <property type="match status" value="1"/>
</dbReference>
<evidence type="ECO:0000313" key="3">
    <source>
        <dbReference type="Proteomes" id="UP001017257"/>
    </source>
</evidence>
<dbReference type="PANTHER" id="PTHR11695:SF294">
    <property type="entry name" value="RETICULON-4-INTERACTING PROTEIN 1, MITOCHONDRIAL"/>
    <property type="match status" value="1"/>
</dbReference>
<evidence type="ECO:0000313" key="2">
    <source>
        <dbReference type="EMBL" id="UVF22834.1"/>
    </source>
</evidence>
<dbReference type="InterPro" id="IPR050700">
    <property type="entry name" value="YIM1/Zinc_Alcohol_DH_Fams"/>
</dbReference>
<dbReference type="Gene3D" id="3.90.180.10">
    <property type="entry name" value="Medium-chain alcohol dehydrogenases, catalytic domain"/>
    <property type="match status" value="1"/>
</dbReference>
<dbReference type="SUPFAM" id="SSF51735">
    <property type="entry name" value="NAD(P)-binding Rossmann-fold domains"/>
    <property type="match status" value="1"/>
</dbReference>
<sequence length="311" mass="33310">MMAWRVHEFGSPDAMQFEHVPVPRPDRGEVLVKVHAAGVGPWDGWIRAGKSALPQPLPLTLGSDLSGEIQAIGPQVLGLSVGDPVYGVTNPRFIGAYAEYALASATMIAPKPVSIDHVEAASVPVIAVTAWQGLFEQALLKAGQTVLIHGAAGNVGAYAVQMARRAGIRTIVTVATDDIAFVRELGADTVVDFKTQRFEEEIRDVDAVLDLVGGETQQRSFQVLRRGGKLISAVAQPDQDLARSYGVDATFFLVRVTSHDLAEIASLIDSGELRTRVGAVISLADAREAHRMLEDVQPRPKGKIVLAVDAR</sequence>
<dbReference type="SMART" id="SM00829">
    <property type="entry name" value="PKS_ER"/>
    <property type="match status" value="1"/>
</dbReference>
<protein>
    <submittedName>
        <fullName evidence="2">NADP-dependent oxidoreductase</fullName>
    </submittedName>
</protein>
<dbReference type="InterPro" id="IPR020843">
    <property type="entry name" value="ER"/>
</dbReference>
<dbReference type="CDD" id="cd05289">
    <property type="entry name" value="MDR_like_2"/>
    <property type="match status" value="1"/>
</dbReference>
<name>A0ABY5S2W2_9HYPH</name>
<accession>A0ABY5S2W2</accession>
<dbReference type="Pfam" id="PF08240">
    <property type="entry name" value="ADH_N"/>
    <property type="match status" value="1"/>
</dbReference>
<dbReference type="RefSeq" id="WP_173949828.1">
    <property type="nucleotide sequence ID" value="NZ_CP102847.1"/>
</dbReference>
<dbReference type="InterPro" id="IPR013154">
    <property type="entry name" value="ADH-like_N"/>
</dbReference>
<dbReference type="Gene3D" id="3.40.50.720">
    <property type="entry name" value="NAD(P)-binding Rossmann-like Domain"/>
    <property type="match status" value="1"/>
</dbReference>
<dbReference type="SUPFAM" id="SSF50129">
    <property type="entry name" value="GroES-like"/>
    <property type="match status" value="1"/>
</dbReference>
<feature type="domain" description="Enoyl reductase (ER)" evidence="1">
    <location>
        <begin position="10"/>
        <end position="306"/>
    </location>
</feature>
<keyword evidence="3" id="KW-1185">Reference proteome</keyword>
<evidence type="ECO:0000259" key="1">
    <source>
        <dbReference type="SMART" id="SM00829"/>
    </source>
</evidence>
<dbReference type="InterPro" id="IPR036291">
    <property type="entry name" value="NAD(P)-bd_dom_sf"/>
</dbReference>
<dbReference type="InterPro" id="IPR011032">
    <property type="entry name" value="GroES-like_sf"/>
</dbReference>
<dbReference type="EMBL" id="CP102847">
    <property type="protein sequence ID" value="UVF22834.1"/>
    <property type="molecule type" value="Genomic_DNA"/>
</dbReference>
<keyword evidence="2" id="KW-0614">Plasmid</keyword>
<proteinExistence type="predicted"/>
<reference evidence="2" key="1">
    <citation type="submission" date="2022-08" db="EMBL/GenBank/DDBJ databases">
        <title>Microvirga terrae sp. nov., isolated from soil.</title>
        <authorList>
            <person name="Kim K.H."/>
            <person name="Seo Y.L."/>
            <person name="Kim J.M."/>
            <person name="Lee J.K."/>
            <person name="Han D.M."/>
            <person name="Jeon C.O."/>
        </authorList>
    </citation>
    <scope>NUCLEOTIDE SEQUENCE</scope>
    <source>
        <strain evidence="2">R24</strain>
        <plasmid evidence="2">pR24_2</plasmid>
    </source>
</reference>
<dbReference type="Proteomes" id="UP001017257">
    <property type="component" value="Plasmid pR24_2"/>
</dbReference>